<dbReference type="InterPro" id="IPR015216">
    <property type="entry name" value="SANTA"/>
</dbReference>
<evidence type="ECO:0000313" key="4">
    <source>
        <dbReference type="Proteomes" id="UP001607302"/>
    </source>
</evidence>
<gene>
    <name evidence="3" type="ORF">V1478_010270</name>
</gene>
<feature type="region of interest" description="Disordered" evidence="1">
    <location>
        <begin position="604"/>
        <end position="627"/>
    </location>
</feature>
<evidence type="ECO:0000259" key="2">
    <source>
        <dbReference type="Pfam" id="PF09133"/>
    </source>
</evidence>
<organism evidence="3 4">
    <name type="scientific">Vespula squamosa</name>
    <name type="common">Southern yellow jacket</name>
    <name type="synonym">Wasp</name>
    <dbReference type="NCBI Taxonomy" id="30214"/>
    <lineage>
        <taxon>Eukaryota</taxon>
        <taxon>Metazoa</taxon>
        <taxon>Ecdysozoa</taxon>
        <taxon>Arthropoda</taxon>
        <taxon>Hexapoda</taxon>
        <taxon>Insecta</taxon>
        <taxon>Pterygota</taxon>
        <taxon>Neoptera</taxon>
        <taxon>Endopterygota</taxon>
        <taxon>Hymenoptera</taxon>
        <taxon>Apocrita</taxon>
        <taxon>Aculeata</taxon>
        <taxon>Vespoidea</taxon>
        <taxon>Vespidae</taxon>
        <taxon>Vespinae</taxon>
        <taxon>Vespula</taxon>
    </lineage>
</organism>
<reference evidence="3 4" key="1">
    <citation type="journal article" date="2024" name="Ann. Entomol. Soc. Am.">
        <title>Genomic analyses of the southern and eastern yellowjacket wasps (Hymenoptera: Vespidae) reveal evolutionary signatures of social life.</title>
        <authorList>
            <person name="Catto M.A."/>
            <person name="Caine P.B."/>
            <person name="Orr S.E."/>
            <person name="Hunt B.G."/>
            <person name="Goodisman M.A.D."/>
        </authorList>
    </citation>
    <scope>NUCLEOTIDE SEQUENCE [LARGE SCALE GENOMIC DNA]</scope>
    <source>
        <strain evidence="3">233</strain>
        <tissue evidence="3">Head and thorax</tissue>
    </source>
</reference>
<dbReference type="EMBL" id="JAUDFV010000146">
    <property type="protein sequence ID" value="KAL2720694.1"/>
    <property type="molecule type" value="Genomic_DNA"/>
</dbReference>
<feature type="compositionally biased region" description="Polar residues" evidence="1">
    <location>
        <begin position="981"/>
        <end position="993"/>
    </location>
</feature>
<dbReference type="AlphaFoldDB" id="A0ABD2AJA1"/>
<evidence type="ECO:0000256" key="1">
    <source>
        <dbReference type="SAM" id="MobiDB-lite"/>
    </source>
</evidence>
<protein>
    <recommendedName>
        <fullName evidence="2">SANTA domain-containing protein</fullName>
    </recommendedName>
</protein>
<feature type="region of interest" description="Disordered" evidence="1">
    <location>
        <begin position="99"/>
        <end position="119"/>
    </location>
</feature>
<dbReference type="Pfam" id="PF09133">
    <property type="entry name" value="SANTA"/>
    <property type="match status" value="1"/>
</dbReference>
<feature type="domain" description="SANTA" evidence="2">
    <location>
        <begin position="136"/>
        <end position="212"/>
    </location>
</feature>
<comment type="caution">
    <text evidence="3">The sequence shown here is derived from an EMBL/GenBank/DDBJ whole genome shotgun (WGS) entry which is preliminary data.</text>
</comment>
<feature type="region of interest" description="Disordered" evidence="1">
    <location>
        <begin position="971"/>
        <end position="993"/>
    </location>
</feature>
<dbReference type="Proteomes" id="UP001607302">
    <property type="component" value="Unassembled WGS sequence"/>
</dbReference>
<evidence type="ECO:0000313" key="3">
    <source>
        <dbReference type="EMBL" id="KAL2720694.1"/>
    </source>
</evidence>
<feature type="compositionally biased region" description="Basic and acidic residues" evidence="1">
    <location>
        <begin position="971"/>
        <end position="980"/>
    </location>
</feature>
<accession>A0ABD2AJA1</accession>
<name>A0ABD2AJA1_VESSQ</name>
<proteinExistence type="predicted"/>
<sequence length="1138" mass="131387">MERKKEKIINNSQVAPASICTSISSINADMQDMNCTSLFLHTSQIENEVVSSSNNLRNMMGKKKNRYIIHKPIITSSSIEQSLRKIDCFNRKTLSINKNSPKENAKYNNGNNNNFSRPRIVITTSPKGKSNRTFFNWRVMLNENGHLLIKGTLESGKIARTKPILKRLTATSVESIFKQIYHLKGNIVDNRNELPEYVRGKFFNGFPDDWENVIQIWKLFISQYSNSNFHWPTKIIDSDNNMNSKMSDVTFECMKEDGTEFNKSGVISAIQRPNVPNFQIPSSSLCGNNREDHSLETKTGNNLYTPEIYVPGSTNLLLSSMTKKTHNYNSLDKENQYRNKNMNVHQLPLLQKEHTMKNMQEDTINIIVNNLLHKDCPQEYIFKIMQMFDSLNDVYSCRVVSNDTNRETRVKCNDQKSGLCSNQIQANEIINNSKRSRMSECYDTLPLNRFTNRNKRNIEDVHKSSNTILQEHQNVYIESEKVNDMFLQRSYEKDSEEFENETYPGMSKIISERILLQNEKMSVKRHKHEQRRESTNYNLITNSHVKLQEKIKKNRPIYHSSSSNENIENDMEYHDPVHLSVSVHKEKRKRDNIKYHVALSNRRKKDGFKNNRNFENSSTEDEIESSELKHKKHLNMTKIIKHSAKKPKIINTFVDTNHVNVVHKTCENSINSINNKVTSLKQKQNGLLTPLAIVKSHTLNMNSNKDMTDEKSEFIPVLNNTKEQNKNIYESNLRAGIISHGCLIENNSKDENDSNDHQIPRDSDFQIENTKYAMIERDTSLLILNPTSCVKTCREKNTSNDEFLSAKKPQLLSDWIPRVVFDCKSVCELSLVFEGKLLNEAGHVVHRKFTTEHIRKRLSATLIEGINQELYRLIGDLHDSKHVVPKELLRYCREGCPVNINEFCKMWKSYQKANASEIVTKKGSKMIDILNVPTSSRGRRIFPPLSYWTGERVAFRDNEIVYTAGSSPKYSIDRSAENKSNKSNFQESNKVNENSTNMKAISINTNYKATTCVSKDRNISAKKMQVEEKMCGQSNDLCGSKLARQKDASDALKDENTTLLPTSLQQQVDMRAHRYDVKLTNTQKTNRNNAAVLQSDERTKQYGIREQSPIKKQNLMYTYYKSIPHADDILSDDQVSQL</sequence>
<keyword evidence="4" id="KW-1185">Reference proteome</keyword>